<comment type="similarity">
    <text evidence="3">Belongs to the BABAM1 family.</text>
</comment>
<dbReference type="InterPro" id="IPR036465">
    <property type="entry name" value="vWFA_dom_sf"/>
</dbReference>
<keyword evidence="11" id="KW-0234">DNA repair</keyword>
<sequence>MKEVIEIDDDTSMQDAHFQLVENKPRRIIFCIDTSAEMAEELKASANTGIRNTNLYHSSRMESIQRFLKRFANINAMIGNRQDQYALITLAENATWWFGFDTDIQKLSEEISFLDSEVQEYNLTFDIKSIFSEIEKNADVCDDAYFYHVIVIYARTDVMPYLEQRDQIAHIRDLPNFVMDLLFLHDASDKVQDVYDLWDHLDSEVHQGWYYESGPVTGKDMLTRALAELIAHPLQRGNQEFISR</sequence>
<dbReference type="PANTHER" id="PTHR15660">
    <property type="entry name" value="BRISC AND BRCA1-A COMPLEX MEMBER 1"/>
    <property type="match status" value="1"/>
</dbReference>
<gene>
    <name evidence="17" type="ORF">INT47_000902</name>
</gene>
<keyword evidence="9" id="KW-0833">Ubl conjugation pathway</keyword>
<dbReference type="InterPro" id="IPR026126">
    <property type="entry name" value="BABAM1"/>
</dbReference>
<dbReference type="GO" id="GO:0070552">
    <property type="term" value="C:BRISC complex"/>
    <property type="evidence" value="ECO:0007669"/>
    <property type="project" value="InterPro"/>
</dbReference>
<dbReference type="EMBL" id="JAEPRD010000001">
    <property type="protein sequence ID" value="KAG2214346.1"/>
    <property type="molecule type" value="Genomic_DNA"/>
</dbReference>
<keyword evidence="7" id="KW-0227">DNA damage</keyword>
<keyword evidence="12" id="KW-0539">Nucleus</keyword>
<evidence type="ECO:0000256" key="6">
    <source>
        <dbReference type="ARBA" id="ARBA00022618"/>
    </source>
</evidence>
<evidence type="ECO:0000259" key="16">
    <source>
        <dbReference type="Pfam" id="PF13519"/>
    </source>
</evidence>
<evidence type="ECO:0000256" key="14">
    <source>
        <dbReference type="ARBA" id="ARBA00030984"/>
    </source>
</evidence>
<evidence type="ECO:0000313" key="17">
    <source>
        <dbReference type="EMBL" id="KAG2214346.1"/>
    </source>
</evidence>
<dbReference type="Pfam" id="PF13519">
    <property type="entry name" value="VWA_2"/>
    <property type="match status" value="1"/>
</dbReference>
<dbReference type="AlphaFoldDB" id="A0A8H7RNH3"/>
<evidence type="ECO:0000256" key="13">
    <source>
        <dbReference type="ARBA" id="ARBA00023306"/>
    </source>
</evidence>
<dbReference type="GO" id="GO:0006325">
    <property type="term" value="P:chromatin organization"/>
    <property type="evidence" value="ECO:0007669"/>
    <property type="project" value="UniProtKB-KW"/>
</dbReference>
<comment type="caution">
    <text evidence="17">The sequence shown here is derived from an EMBL/GenBank/DDBJ whole genome shotgun (WGS) entry which is preliminary data.</text>
</comment>
<dbReference type="GO" id="GO:0005737">
    <property type="term" value="C:cytoplasm"/>
    <property type="evidence" value="ECO:0007669"/>
    <property type="project" value="UniProtKB-SubCell"/>
</dbReference>
<evidence type="ECO:0000256" key="10">
    <source>
        <dbReference type="ARBA" id="ARBA00022853"/>
    </source>
</evidence>
<dbReference type="PANTHER" id="PTHR15660:SF1">
    <property type="entry name" value="BRISC AND BRCA1-A COMPLEX MEMBER 1"/>
    <property type="match status" value="1"/>
</dbReference>
<dbReference type="SUPFAM" id="SSF53300">
    <property type="entry name" value="vWA-like"/>
    <property type="match status" value="1"/>
</dbReference>
<dbReference type="GO" id="GO:0016604">
    <property type="term" value="C:nuclear body"/>
    <property type="evidence" value="ECO:0007669"/>
    <property type="project" value="TreeGrafter"/>
</dbReference>
<keyword evidence="6" id="KW-0132">Cell division</keyword>
<keyword evidence="13" id="KW-0131">Cell cycle</keyword>
<evidence type="ECO:0000256" key="15">
    <source>
        <dbReference type="ARBA" id="ARBA00031038"/>
    </source>
</evidence>
<dbReference type="GO" id="GO:0051301">
    <property type="term" value="P:cell division"/>
    <property type="evidence" value="ECO:0007669"/>
    <property type="project" value="UniProtKB-KW"/>
</dbReference>
<evidence type="ECO:0000256" key="11">
    <source>
        <dbReference type="ARBA" id="ARBA00023204"/>
    </source>
</evidence>
<evidence type="ECO:0000256" key="8">
    <source>
        <dbReference type="ARBA" id="ARBA00022776"/>
    </source>
</evidence>
<evidence type="ECO:0000256" key="1">
    <source>
        <dbReference type="ARBA" id="ARBA00004123"/>
    </source>
</evidence>
<keyword evidence="8" id="KW-0498">Mitosis</keyword>
<evidence type="ECO:0000256" key="9">
    <source>
        <dbReference type="ARBA" id="ARBA00022786"/>
    </source>
</evidence>
<comment type="subcellular location">
    <subcellularLocation>
        <location evidence="2">Cytoplasm</location>
    </subcellularLocation>
    <subcellularLocation>
        <location evidence="1">Nucleus</location>
    </subcellularLocation>
</comment>
<keyword evidence="5" id="KW-0963">Cytoplasm</keyword>
<evidence type="ECO:0000256" key="2">
    <source>
        <dbReference type="ARBA" id="ARBA00004496"/>
    </source>
</evidence>
<evidence type="ECO:0000313" key="18">
    <source>
        <dbReference type="Proteomes" id="UP000603453"/>
    </source>
</evidence>
<proteinExistence type="inferred from homology"/>
<organism evidence="17 18">
    <name type="scientific">Mucor saturninus</name>
    <dbReference type="NCBI Taxonomy" id="64648"/>
    <lineage>
        <taxon>Eukaryota</taxon>
        <taxon>Fungi</taxon>
        <taxon>Fungi incertae sedis</taxon>
        <taxon>Mucoromycota</taxon>
        <taxon>Mucoromycotina</taxon>
        <taxon>Mucoromycetes</taxon>
        <taxon>Mucorales</taxon>
        <taxon>Mucorineae</taxon>
        <taxon>Mucoraceae</taxon>
        <taxon>Mucor</taxon>
    </lineage>
</organism>
<name>A0A8H7RNH3_9FUNG</name>
<evidence type="ECO:0000256" key="3">
    <source>
        <dbReference type="ARBA" id="ARBA00010809"/>
    </source>
</evidence>
<evidence type="ECO:0000256" key="4">
    <source>
        <dbReference type="ARBA" id="ARBA00019437"/>
    </source>
</evidence>
<dbReference type="InterPro" id="IPR002035">
    <property type="entry name" value="VWF_A"/>
</dbReference>
<dbReference type="OrthoDB" id="547311at2759"/>
<dbReference type="GO" id="GO:0007095">
    <property type="term" value="P:mitotic G2 DNA damage checkpoint signaling"/>
    <property type="evidence" value="ECO:0007669"/>
    <property type="project" value="TreeGrafter"/>
</dbReference>
<reference evidence="17" key="1">
    <citation type="submission" date="2020-12" db="EMBL/GenBank/DDBJ databases">
        <title>Metabolic potential, ecology and presence of endohyphal bacteria is reflected in genomic diversity of Mucoromycotina.</title>
        <authorList>
            <person name="Muszewska A."/>
            <person name="Okrasinska A."/>
            <person name="Steczkiewicz K."/>
            <person name="Drgas O."/>
            <person name="Orlowska M."/>
            <person name="Perlinska-Lenart U."/>
            <person name="Aleksandrzak-Piekarczyk T."/>
            <person name="Szatraj K."/>
            <person name="Zielenkiewicz U."/>
            <person name="Pilsyk S."/>
            <person name="Malc E."/>
            <person name="Mieczkowski P."/>
            <person name="Kruszewska J.S."/>
            <person name="Biernat P."/>
            <person name="Pawlowska J."/>
        </authorList>
    </citation>
    <scope>NUCLEOTIDE SEQUENCE</scope>
    <source>
        <strain evidence="17">WA0000017839</strain>
    </source>
</reference>
<keyword evidence="18" id="KW-1185">Reference proteome</keyword>
<dbReference type="GO" id="GO:0045739">
    <property type="term" value="P:positive regulation of DNA repair"/>
    <property type="evidence" value="ECO:0007669"/>
    <property type="project" value="InterPro"/>
</dbReference>
<dbReference type="Proteomes" id="UP000603453">
    <property type="component" value="Unassembled WGS sequence"/>
</dbReference>
<keyword evidence="10" id="KW-0156">Chromatin regulator</keyword>
<evidence type="ECO:0000256" key="7">
    <source>
        <dbReference type="ARBA" id="ARBA00022763"/>
    </source>
</evidence>
<feature type="domain" description="VWFA" evidence="16">
    <location>
        <begin position="28"/>
        <end position="135"/>
    </location>
</feature>
<protein>
    <recommendedName>
        <fullName evidence="4">BRISC and BRCA1-A complex member 1</fullName>
    </recommendedName>
    <alternativeName>
        <fullName evidence="14">Mediator of RAP80 interactions and targeting subunit of 40 kDa</fullName>
    </alternativeName>
    <alternativeName>
        <fullName evidence="15">New component of the BRCA1-A complex</fullName>
    </alternativeName>
</protein>
<dbReference type="GO" id="GO:0006302">
    <property type="term" value="P:double-strand break repair"/>
    <property type="evidence" value="ECO:0007669"/>
    <property type="project" value="TreeGrafter"/>
</dbReference>
<evidence type="ECO:0000256" key="5">
    <source>
        <dbReference type="ARBA" id="ARBA00022490"/>
    </source>
</evidence>
<dbReference type="CDD" id="cd21502">
    <property type="entry name" value="vWA_BABAM1"/>
    <property type="match status" value="1"/>
</dbReference>
<accession>A0A8H7RNH3</accession>
<dbReference type="Gene3D" id="3.40.50.410">
    <property type="entry name" value="von Willebrand factor, type A domain"/>
    <property type="match status" value="1"/>
</dbReference>
<evidence type="ECO:0000256" key="12">
    <source>
        <dbReference type="ARBA" id="ARBA00023242"/>
    </source>
</evidence>